<dbReference type="EMBL" id="MK072386">
    <property type="protein sequence ID" value="AYV83053.1"/>
    <property type="molecule type" value="Genomic_DNA"/>
</dbReference>
<sequence length="217" mass="25688">MSKNYEVTGYPYLFENTYWGSFVVKANPEMQDEIIKNRNTFVEKYAIVDKPKREPYYATENFSELGSWKVDHPETYMTKDGTYFNIISLYNENPDNKSAIRSGWTMIEKLYHSRANTYIKEAKKKEFTACPRISKRFGKTYGKSKGPGDKKYPNCAHYSCWCYDCSRHYVDHDTVRELTNEEAGKLEEDAKDHGRYMRSKHIDIVARREEKIIENRE</sequence>
<accession>A0A3G5AB41</accession>
<name>A0A3G5AB41_9VIRU</name>
<proteinExistence type="predicted"/>
<organism evidence="1">
    <name type="scientific">Hyperionvirus sp</name>
    <dbReference type="NCBI Taxonomy" id="2487770"/>
    <lineage>
        <taxon>Viruses</taxon>
        <taxon>Varidnaviria</taxon>
        <taxon>Bamfordvirae</taxon>
        <taxon>Nucleocytoviricota</taxon>
        <taxon>Megaviricetes</taxon>
        <taxon>Imitervirales</taxon>
        <taxon>Mimiviridae</taxon>
        <taxon>Klosneuvirinae</taxon>
    </lineage>
</organism>
<gene>
    <name evidence="1" type="ORF">Hyperionvirus4_18</name>
</gene>
<protein>
    <submittedName>
        <fullName evidence="1">Uncharacterized protein</fullName>
    </submittedName>
</protein>
<reference evidence="1" key="1">
    <citation type="submission" date="2018-10" db="EMBL/GenBank/DDBJ databases">
        <title>Hidden diversity of soil giant viruses.</title>
        <authorList>
            <person name="Schulz F."/>
            <person name="Alteio L."/>
            <person name="Goudeau D."/>
            <person name="Ryan E.M."/>
            <person name="Malmstrom R.R."/>
            <person name="Blanchard J."/>
            <person name="Woyke T."/>
        </authorList>
    </citation>
    <scope>NUCLEOTIDE SEQUENCE</scope>
    <source>
        <strain evidence="1">HYV1</strain>
    </source>
</reference>
<evidence type="ECO:0000313" key="1">
    <source>
        <dbReference type="EMBL" id="AYV83053.1"/>
    </source>
</evidence>